<accession>A0A0K2TKA1</accession>
<organism evidence="1">
    <name type="scientific">Lepeophtheirus salmonis</name>
    <name type="common">Salmon louse</name>
    <name type="synonym">Caligus salmonis</name>
    <dbReference type="NCBI Taxonomy" id="72036"/>
    <lineage>
        <taxon>Eukaryota</taxon>
        <taxon>Metazoa</taxon>
        <taxon>Ecdysozoa</taxon>
        <taxon>Arthropoda</taxon>
        <taxon>Crustacea</taxon>
        <taxon>Multicrustacea</taxon>
        <taxon>Hexanauplia</taxon>
        <taxon>Copepoda</taxon>
        <taxon>Siphonostomatoida</taxon>
        <taxon>Caligidae</taxon>
        <taxon>Lepeophtheirus</taxon>
    </lineage>
</organism>
<evidence type="ECO:0000313" key="1">
    <source>
        <dbReference type="EMBL" id="CDW26344.1"/>
    </source>
</evidence>
<protein>
    <submittedName>
        <fullName evidence="1">Uncharacterized protein</fullName>
    </submittedName>
</protein>
<feature type="non-terminal residue" evidence="1">
    <location>
        <position position="1"/>
    </location>
</feature>
<dbReference type="AlphaFoldDB" id="A0A0K2TKA1"/>
<sequence>DREVWRMYRAGKPSWIARPIGKLWGCHSLQNASGVTKNTWCVACKRSNVKTKECKESMVLKLRAKVNRFCRWAKKRQRV</sequence>
<name>A0A0K2TKA1_LEPSM</name>
<reference evidence="1" key="1">
    <citation type="submission" date="2014-05" db="EMBL/GenBank/DDBJ databases">
        <authorList>
            <person name="Chronopoulou M."/>
        </authorList>
    </citation>
    <scope>NUCLEOTIDE SEQUENCE</scope>
    <source>
        <tissue evidence="1">Whole organism</tissue>
    </source>
</reference>
<proteinExistence type="predicted"/>
<dbReference type="EMBL" id="HACA01008983">
    <property type="protein sequence ID" value="CDW26344.1"/>
    <property type="molecule type" value="Transcribed_RNA"/>
</dbReference>